<dbReference type="EMBL" id="VSWD01000007">
    <property type="protein sequence ID" value="KAK3098779.1"/>
    <property type="molecule type" value="Genomic_DNA"/>
</dbReference>
<evidence type="ECO:0000256" key="2">
    <source>
        <dbReference type="ARBA" id="ARBA00023172"/>
    </source>
</evidence>
<keyword evidence="2" id="KW-0233">DNA recombination</keyword>
<dbReference type="InterPro" id="IPR013762">
    <property type="entry name" value="Integrase-like_cat_sf"/>
</dbReference>
<dbReference type="GO" id="GO:0006310">
    <property type="term" value="P:DNA recombination"/>
    <property type="evidence" value="ECO:0007669"/>
    <property type="project" value="UniProtKB-KW"/>
</dbReference>
<dbReference type="AlphaFoldDB" id="A0AA88YKS1"/>
<keyword evidence="5" id="KW-1185">Reference proteome</keyword>
<dbReference type="PROSITE" id="PS51898">
    <property type="entry name" value="TYR_RECOMBINASE"/>
    <property type="match status" value="1"/>
</dbReference>
<feature type="non-terminal residue" evidence="4">
    <location>
        <position position="1"/>
    </location>
</feature>
<dbReference type="GO" id="GO:0003677">
    <property type="term" value="F:DNA binding"/>
    <property type="evidence" value="ECO:0007669"/>
    <property type="project" value="UniProtKB-KW"/>
</dbReference>
<comment type="caution">
    <text evidence="4">The sequence shown here is derived from an EMBL/GenBank/DDBJ whole genome shotgun (WGS) entry which is preliminary data.</text>
</comment>
<accession>A0AA88YKS1</accession>
<evidence type="ECO:0000259" key="3">
    <source>
        <dbReference type="PROSITE" id="PS51898"/>
    </source>
</evidence>
<evidence type="ECO:0000313" key="5">
    <source>
        <dbReference type="Proteomes" id="UP001186944"/>
    </source>
</evidence>
<dbReference type="SUPFAM" id="SSF47823">
    <property type="entry name" value="lambda integrase-like, N-terminal domain"/>
    <property type="match status" value="1"/>
</dbReference>
<dbReference type="GO" id="GO:0015074">
    <property type="term" value="P:DNA integration"/>
    <property type="evidence" value="ECO:0007669"/>
    <property type="project" value="InterPro"/>
</dbReference>
<reference evidence="4" key="1">
    <citation type="submission" date="2019-08" db="EMBL/GenBank/DDBJ databases">
        <title>The improved chromosome-level genome for the pearl oyster Pinctada fucata martensii using PacBio sequencing and Hi-C.</title>
        <authorList>
            <person name="Zheng Z."/>
        </authorList>
    </citation>
    <scope>NUCLEOTIDE SEQUENCE</scope>
    <source>
        <strain evidence="4">ZZ-2019</strain>
        <tissue evidence="4">Adductor muscle</tissue>
    </source>
</reference>
<dbReference type="InterPro" id="IPR052925">
    <property type="entry name" value="Phage_Integrase-like_Recomb"/>
</dbReference>
<organism evidence="4 5">
    <name type="scientific">Pinctada imbricata</name>
    <name type="common">Atlantic pearl-oyster</name>
    <name type="synonym">Pinctada martensii</name>
    <dbReference type="NCBI Taxonomy" id="66713"/>
    <lineage>
        <taxon>Eukaryota</taxon>
        <taxon>Metazoa</taxon>
        <taxon>Spiralia</taxon>
        <taxon>Lophotrochozoa</taxon>
        <taxon>Mollusca</taxon>
        <taxon>Bivalvia</taxon>
        <taxon>Autobranchia</taxon>
        <taxon>Pteriomorphia</taxon>
        <taxon>Pterioida</taxon>
        <taxon>Pterioidea</taxon>
        <taxon>Pteriidae</taxon>
        <taxon>Pinctada</taxon>
    </lineage>
</organism>
<evidence type="ECO:0000256" key="1">
    <source>
        <dbReference type="ARBA" id="ARBA00023125"/>
    </source>
</evidence>
<keyword evidence="1" id="KW-0238">DNA-binding</keyword>
<proteinExistence type="predicted"/>
<dbReference type="PANTHER" id="PTHR34605:SF6">
    <property type="entry name" value="TYR RECOMBINASE DOMAIN-CONTAINING PROTEIN"/>
    <property type="match status" value="1"/>
</dbReference>
<protein>
    <recommendedName>
        <fullName evidence="3">Tyr recombinase domain-containing protein</fullName>
    </recommendedName>
</protein>
<sequence length="331" mass="37252">SKMDFPDEEVLQNLHAELPIYCMKSKSDNTAKQYRYAFNIFCKWCNNFKTVISSLPASDTHVAMYFIHLAKTSKSASKIQCAVHAINWAHNLAGIQDPCKSSLVQSVKEGVLRECSKPVVKKEPITPEILIKIVDKFASKDASLSDLRTATICLLGYSGFLRFSEIANLKRVNISIQDSHMTLNIVKSKTDVYKEGNKVFIARTLSKSCPVNMLERYLDLASIKSDSDEFIFRSLSYCKNSDSYKLRNVDRPLSYTRTREIILFAFNSIGLESSKFGIHSLRSGGATAAANFGINDRIFKKHGRWKSDKAKDGYVKESLQEKLSVSKNLGI</sequence>
<dbReference type="Proteomes" id="UP001186944">
    <property type="component" value="Unassembled WGS sequence"/>
</dbReference>
<dbReference type="SUPFAM" id="SSF56349">
    <property type="entry name" value="DNA breaking-rejoining enzymes"/>
    <property type="match status" value="1"/>
</dbReference>
<dbReference type="InterPro" id="IPR011010">
    <property type="entry name" value="DNA_brk_join_enz"/>
</dbReference>
<dbReference type="Pfam" id="PF00589">
    <property type="entry name" value="Phage_integrase"/>
    <property type="match status" value="1"/>
</dbReference>
<gene>
    <name evidence="4" type="ORF">FSP39_023038</name>
</gene>
<dbReference type="Gene3D" id="1.10.443.10">
    <property type="entry name" value="Intergrase catalytic core"/>
    <property type="match status" value="1"/>
</dbReference>
<dbReference type="InterPro" id="IPR010998">
    <property type="entry name" value="Integrase_recombinase_N"/>
</dbReference>
<evidence type="ECO:0000313" key="4">
    <source>
        <dbReference type="EMBL" id="KAK3098779.1"/>
    </source>
</evidence>
<name>A0AA88YKS1_PINIB</name>
<feature type="domain" description="Tyr recombinase" evidence="3">
    <location>
        <begin position="120"/>
        <end position="327"/>
    </location>
</feature>
<dbReference type="Gene3D" id="1.10.150.130">
    <property type="match status" value="1"/>
</dbReference>
<dbReference type="InterPro" id="IPR002104">
    <property type="entry name" value="Integrase_catalytic"/>
</dbReference>
<dbReference type="PANTHER" id="PTHR34605">
    <property type="entry name" value="PHAGE_INTEGRASE DOMAIN-CONTAINING PROTEIN"/>
    <property type="match status" value="1"/>
</dbReference>